<evidence type="ECO:0000313" key="1">
    <source>
        <dbReference type="EMBL" id="VAW51717.1"/>
    </source>
</evidence>
<sequence length="118" mass="13918">MAQKIEKYLGQIINAYHELRSIKDFQLIEADYEKHAEAIKQMQSYYPEGVMACVSQDGEEYIFTISEVQDSPEIYYLAVMHEPERFISRWQRTDGPDEDSSQWEMLEYESNFGINSES</sequence>
<accession>A0A3B0WMA7</accession>
<dbReference type="AlphaFoldDB" id="A0A3B0WMA7"/>
<gene>
    <name evidence="1" type="ORF">MNBD_GAMMA05-30</name>
</gene>
<proteinExistence type="predicted"/>
<protein>
    <submittedName>
        <fullName evidence="1">Uncharacterized protein</fullName>
    </submittedName>
</protein>
<organism evidence="1">
    <name type="scientific">hydrothermal vent metagenome</name>
    <dbReference type="NCBI Taxonomy" id="652676"/>
    <lineage>
        <taxon>unclassified sequences</taxon>
        <taxon>metagenomes</taxon>
        <taxon>ecological metagenomes</taxon>
    </lineage>
</organism>
<dbReference type="EMBL" id="UOFE01000022">
    <property type="protein sequence ID" value="VAW51717.1"/>
    <property type="molecule type" value="Genomic_DNA"/>
</dbReference>
<name>A0A3B0WMA7_9ZZZZ</name>
<reference evidence="1" key="1">
    <citation type="submission" date="2018-06" db="EMBL/GenBank/DDBJ databases">
        <authorList>
            <person name="Zhirakovskaya E."/>
        </authorList>
    </citation>
    <scope>NUCLEOTIDE SEQUENCE</scope>
</reference>